<keyword evidence="3" id="KW-1185">Reference proteome</keyword>
<protein>
    <recommendedName>
        <fullName evidence="4">CE295 protein</fullName>
    </recommendedName>
</protein>
<proteinExistence type="predicted"/>
<evidence type="ECO:0000313" key="2">
    <source>
        <dbReference type="EMBL" id="KAJ7417636.1"/>
    </source>
</evidence>
<evidence type="ECO:0000313" key="3">
    <source>
        <dbReference type="Proteomes" id="UP001145742"/>
    </source>
</evidence>
<dbReference type="Proteomes" id="UP001145742">
    <property type="component" value="Unassembled WGS sequence"/>
</dbReference>
<feature type="region of interest" description="Disordered" evidence="1">
    <location>
        <begin position="128"/>
        <end position="149"/>
    </location>
</feature>
<evidence type="ECO:0008006" key="4">
    <source>
        <dbReference type="Google" id="ProtNLM"/>
    </source>
</evidence>
<accession>A0ABQ9DEC0</accession>
<organism evidence="2 3">
    <name type="scientific">Willisornis vidua</name>
    <name type="common">Xingu scale-backed antbird</name>
    <dbReference type="NCBI Taxonomy" id="1566151"/>
    <lineage>
        <taxon>Eukaryota</taxon>
        <taxon>Metazoa</taxon>
        <taxon>Chordata</taxon>
        <taxon>Craniata</taxon>
        <taxon>Vertebrata</taxon>
        <taxon>Euteleostomi</taxon>
        <taxon>Archelosauria</taxon>
        <taxon>Archosauria</taxon>
        <taxon>Dinosauria</taxon>
        <taxon>Saurischia</taxon>
        <taxon>Theropoda</taxon>
        <taxon>Coelurosauria</taxon>
        <taxon>Aves</taxon>
        <taxon>Neognathae</taxon>
        <taxon>Neoaves</taxon>
        <taxon>Telluraves</taxon>
        <taxon>Australaves</taxon>
        <taxon>Passeriformes</taxon>
        <taxon>Thamnophilidae</taxon>
        <taxon>Willisornis</taxon>
    </lineage>
</organism>
<dbReference type="EMBL" id="WHWB01033748">
    <property type="protein sequence ID" value="KAJ7417636.1"/>
    <property type="molecule type" value="Genomic_DNA"/>
</dbReference>
<evidence type="ECO:0000256" key="1">
    <source>
        <dbReference type="SAM" id="MobiDB-lite"/>
    </source>
</evidence>
<reference evidence="2" key="1">
    <citation type="submission" date="2019-10" db="EMBL/GenBank/DDBJ databases">
        <authorList>
            <person name="Soares A.E.R."/>
            <person name="Aleixo A."/>
            <person name="Schneider P."/>
            <person name="Miyaki C.Y."/>
            <person name="Schneider M.P."/>
            <person name="Mello C."/>
            <person name="Vasconcelos A.T.R."/>
        </authorList>
    </citation>
    <scope>NUCLEOTIDE SEQUENCE</scope>
    <source>
        <tissue evidence="2">Muscle</tissue>
    </source>
</reference>
<sequence length="149" mass="16075">MEMAIFLYRLDQQHGNNPSPQLAAGPAWEEEACLISDHKSNIAASLTLLLSTNSLAMKGKVQARGSSKKSNLNAFQIPFPSLALRALAKVSNMPTSETSEEKSTWTLSTAGRSIPGYSLLPEYTSEAKDGQAAQLMEEDIDMGSRSQVA</sequence>
<comment type="caution">
    <text evidence="2">The sequence shown here is derived from an EMBL/GenBank/DDBJ whole genome shotgun (WGS) entry which is preliminary data.</text>
</comment>
<gene>
    <name evidence="2" type="ORF">WISP_63589</name>
</gene>
<name>A0ABQ9DEC0_9PASS</name>